<accession>A0AAV2R7R9</accession>
<comment type="caution">
    <text evidence="2">The sequence shown here is derived from an EMBL/GenBank/DDBJ whole genome shotgun (WGS) entry which is preliminary data.</text>
</comment>
<evidence type="ECO:0000313" key="3">
    <source>
        <dbReference type="Proteomes" id="UP001497623"/>
    </source>
</evidence>
<dbReference type="InterPro" id="IPR016187">
    <property type="entry name" value="CTDL_fold"/>
</dbReference>
<reference evidence="2 3" key="1">
    <citation type="submission" date="2024-05" db="EMBL/GenBank/DDBJ databases">
        <authorList>
            <person name="Wallberg A."/>
        </authorList>
    </citation>
    <scope>NUCLEOTIDE SEQUENCE [LARGE SCALE GENOMIC DNA]</scope>
</reference>
<evidence type="ECO:0000313" key="2">
    <source>
        <dbReference type="EMBL" id="CAL4119065.1"/>
    </source>
</evidence>
<sequence>MKKLLNVNLVYIIMGCVKLGANSEYVSLSRDDLKFLIAEVANSNNGINCSLNFSEHKGAKDQLEVLTKSIQMIAETLTQKKRMVEECRDCFTLGSQTFVAFPTKMGSWYNAKAFCEERGFVMAEPRDPNKLAKHLRSLVDVEQNYYWTGARGDGTQINWPSGGIMDSSSKWWWPGHPGAGLTSGHCVIMVTHSNPNGYSALGSHSCGGNNYFLCEKV</sequence>
<proteinExistence type="predicted"/>
<dbReference type="Proteomes" id="UP001497623">
    <property type="component" value="Unassembled WGS sequence"/>
</dbReference>
<dbReference type="CDD" id="cd00037">
    <property type="entry name" value="CLECT"/>
    <property type="match status" value="1"/>
</dbReference>
<evidence type="ECO:0000259" key="1">
    <source>
        <dbReference type="PROSITE" id="PS50041"/>
    </source>
</evidence>
<feature type="domain" description="C-type lectin" evidence="1">
    <location>
        <begin position="93"/>
        <end position="215"/>
    </location>
</feature>
<organism evidence="2 3">
    <name type="scientific">Meganyctiphanes norvegica</name>
    <name type="common">Northern krill</name>
    <name type="synonym">Thysanopoda norvegica</name>
    <dbReference type="NCBI Taxonomy" id="48144"/>
    <lineage>
        <taxon>Eukaryota</taxon>
        <taxon>Metazoa</taxon>
        <taxon>Ecdysozoa</taxon>
        <taxon>Arthropoda</taxon>
        <taxon>Crustacea</taxon>
        <taxon>Multicrustacea</taxon>
        <taxon>Malacostraca</taxon>
        <taxon>Eumalacostraca</taxon>
        <taxon>Eucarida</taxon>
        <taxon>Euphausiacea</taxon>
        <taxon>Euphausiidae</taxon>
        <taxon>Meganyctiphanes</taxon>
    </lineage>
</organism>
<dbReference type="AlphaFoldDB" id="A0AAV2R7R9"/>
<dbReference type="Gene3D" id="3.10.100.10">
    <property type="entry name" value="Mannose-Binding Protein A, subunit A"/>
    <property type="match status" value="1"/>
</dbReference>
<dbReference type="SUPFAM" id="SSF56436">
    <property type="entry name" value="C-type lectin-like"/>
    <property type="match status" value="1"/>
</dbReference>
<name>A0AAV2R7R9_MEGNR</name>
<dbReference type="PROSITE" id="PS51257">
    <property type="entry name" value="PROKAR_LIPOPROTEIN"/>
    <property type="match status" value="1"/>
</dbReference>
<keyword evidence="3" id="KW-1185">Reference proteome</keyword>
<dbReference type="EMBL" id="CAXKWB010017508">
    <property type="protein sequence ID" value="CAL4119065.1"/>
    <property type="molecule type" value="Genomic_DNA"/>
</dbReference>
<protein>
    <recommendedName>
        <fullName evidence="1">C-type lectin domain-containing protein</fullName>
    </recommendedName>
</protein>
<gene>
    <name evidence="2" type="ORF">MNOR_LOCUS21597</name>
</gene>
<dbReference type="InterPro" id="IPR001304">
    <property type="entry name" value="C-type_lectin-like"/>
</dbReference>
<dbReference type="PROSITE" id="PS50041">
    <property type="entry name" value="C_TYPE_LECTIN_2"/>
    <property type="match status" value="1"/>
</dbReference>
<dbReference type="Pfam" id="PF00059">
    <property type="entry name" value="Lectin_C"/>
    <property type="match status" value="1"/>
</dbReference>
<dbReference type="InterPro" id="IPR016186">
    <property type="entry name" value="C-type_lectin-like/link_sf"/>
</dbReference>